<dbReference type="Proteomes" id="UP000183788">
    <property type="component" value="Unassembled WGS sequence"/>
</dbReference>
<reference evidence="3 5" key="2">
    <citation type="submission" date="2023-11" db="EMBL/GenBank/DDBJ databases">
        <title>MicrobeMod: A computational toolkit for identifying prokaryotic methylation and restriction-modification with nanopore sequencing.</title>
        <authorList>
            <person name="Crits-Christoph A."/>
            <person name="Kang S.C."/>
            <person name="Lee H."/>
            <person name="Ostrov N."/>
        </authorList>
    </citation>
    <scope>NUCLEOTIDE SEQUENCE [LARGE SCALE GENOMIC DNA]</scope>
    <source>
        <strain evidence="3 5">ATCC 23090</strain>
    </source>
</reference>
<dbReference type="EMBL" id="FPIZ01000007">
    <property type="protein sequence ID" value="SFW55005.1"/>
    <property type="molecule type" value="Genomic_DNA"/>
</dbReference>
<dbReference type="Proteomes" id="UP001326715">
    <property type="component" value="Chromosome"/>
</dbReference>
<dbReference type="PANTHER" id="PTHR28037:SF1">
    <property type="entry name" value="ALCOHOL O-ACETYLTRANSFERASE 1-RELATED"/>
    <property type="match status" value="1"/>
</dbReference>
<dbReference type="RefSeq" id="WP_072360336.1">
    <property type="nucleotide sequence ID" value="NZ_CBHWAX010000043.1"/>
</dbReference>
<dbReference type="EMBL" id="CP140154">
    <property type="protein sequence ID" value="WQG86739.1"/>
    <property type="molecule type" value="Genomic_DNA"/>
</dbReference>
<evidence type="ECO:0000313" key="2">
    <source>
        <dbReference type="EMBL" id="SFW55005.1"/>
    </source>
</evidence>
<evidence type="ECO:0000313" key="3">
    <source>
        <dbReference type="EMBL" id="WQG86739.1"/>
    </source>
</evidence>
<dbReference type="OrthoDB" id="5562587at2"/>
<name>A0A1K1Q5K8_9BACT</name>
<organism evidence="2 4">
    <name type="scientific">Chitinophaga sancti</name>
    <dbReference type="NCBI Taxonomy" id="1004"/>
    <lineage>
        <taxon>Bacteria</taxon>
        <taxon>Pseudomonadati</taxon>
        <taxon>Bacteroidota</taxon>
        <taxon>Chitinophagia</taxon>
        <taxon>Chitinophagales</taxon>
        <taxon>Chitinophagaceae</taxon>
        <taxon>Chitinophaga</taxon>
    </lineage>
</organism>
<feature type="domain" description="Condensation" evidence="1">
    <location>
        <begin position="13"/>
        <end position="135"/>
    </location>
</feature>
<evidence type="ECO:0000313" key="5">
    <source>
        <dbReference type="Proteomes" id="UP001326715"/>
    </source>
</evidence>
<dbReference type="Gene3D" id="3.30.559.10">
    <property type="entry name" value="Chloramphenicol acetyltransferase-like domain"/>
    <property type="match status" value="1"/>
</dbReference>
<protein>
    <submittedName>
        <fullName evidence="2">Condensation domain-containing protein</fullName>
    </submittedName>
</protein>
<proteinExistence type="predicted"/>
<sequence>MKRRLLFPERLMLGDGNTPFNVVSTIRIKGSISAEQLSHALACIQAKHPLLRANIIDDHYVVQDHPAAIPLKIVHSTDWETVTVSELAQPFDTTTAPLARLTWIRALGYNDLVLTLHHCLCDGGGRWALIREIVALLDNPGLDIGEHRSLLTLEDIIPLSQQKGWPLFKAKFTGGMIKYGCQLLAALVSAKGRSKTLREKDYLLHWKLDASTTSSLIRQCNAMGVTVNTALCVALAAAFRNVKGDQGAARVTCPVDIRKYVPAITRDSIFAVGLSITLDIVDDHNKPFWTRVQLLQPTATDKQRRLNTAMLHALEYAHTAIPHMIKFLTYGKLNYNLMFSNMGKLDLEEHWHSFDIDTVFSPAVIGPFANPNTILSSTFKGQMDFTFISNDDFLAKEDAVAIKNAFLQILKEVLPSTTPILTV</sequence>
<dbReference type="Gene3D" id="3.30.559.30">
    <property type="entry name" value="Nonribosomal peptide synthetase, condensation domain"/>
    <property type="match status" value="1"/>
</dbReference>
<evidence type="ECO:0000259" key="1">
    <source>
        <dbReference type="Pfam" id="PF00668"/>
    </source>
</evidence>
<dbReference type="InterPro" id="IPR023213">
    <property type="entry name" value="CAT-like_dom_sf"/>
</dbReference>
<dbReference type="Pfam" id="PF00668">
    <property type="entry name" value="Condensation"/>
    <property type="match status" value="1"/>
</dbReference>
<evidence type="ECO:0000313" key="4">
    <source>
        <dbReference type="Proteomes" id="UP000183788"/>
    </source>
</evidence>
<dbReference type="InterPro" id="IPR001242">
    <property type="entry name" value="Condensation_dom"/>
</dbReference>
<dbReference type="PANTHER" id="PTHR28037">
    <property type="entry name" value="ALCOHOL O-ACETYLTRANSFERASE 1-RELATED"/>
    <property type="match status" value="1"/>
</dbReference>
<dbReference type="STRING" id="1004.SAMN05661012_02439"/>
<dbReference type="InterPro" id="IPR052058">
    <property type="entry name" value="Alcohol_O-acetyltransferase"/>
</dbReference>
<keyword evidence="5" id="KW-1185">Reference proteome</keyword>
<accession>A0A1K1Q5K8</accession>
<dbReference type="AlphaFoldDB" id="A0A1K1Q5K8"/>
<dbReference type="GO" id="GO:0003824">
    <property type="term" value="F:catalytic activity"/>
    <property type="evidence" value="ECO:0007669"/>
    <property type="project" value="InterPro"/>
</dbReference>
<gene>
    <name evidence="2" type="ORF">SAMN05661012_02439</name>
    <name evidence="3" type="ORF">SR876_17515</name>
</gene>
<dbReference type="SUPFAM" id="SSF52777">
    <property type="entry name" value="CoA-dependent acyltransferases"/>
    <property type="match status" value="2"/>
</dbReference>
<reference evidence="2 4" key="1">
    <citation type="submission" date="2016-11" db="EMBL/GenBank/DDBJ databases">
        <authorList>
            <person name="Jaros S."/>
            <person name="Januszkiewicz K."/>
            <person name="Wedrychowicz H."/>
        </authorList>
    </citation>
    <scope>NUCLEOTIDE SEQUENCE [LARGE SCALE GENOMIC DNA]</scope>
    <source>
        <strain evidence="2 4">DSM 784</strain>
    </source>
</reference>